<name>A0AAE1S1C8_9SOLA</name>
<feature type="region of interest" description="Disordered" evidence="1">
    <location>
        <begin position="54"/>
        <end position="76"/>
    </location>
</feature>
<reference evidence="2" key="1">
    <citation type="submission" date="2023-12" db="EMBL/GenBank/DDBJ databases">
        <title>Genome assembly of Anisodus tanguticus.</title>
        <authorList>
            <person name="Wang Y.-J."/>
        </authorList>
    </citation>
    <scope>NUCLEOTIDE SEQUENCE</scope>
    <source>
        <strain evidence="2">KB-2021</strain>
        <tissue evidence="2">Leaf</tissue>
    </source>
</reference>
<proteinExistence type="predicted"/>
<evidence type="ECO:0000313" key="2">
    <source>
        <dbReference type="EMBL" id="KAK4361640.1"/>
    </source>
</evidence>
<dbReference type="Gene3D" id="1.25.40.10">
    <property type="entry name" value="Tetratricopeptide repeat domain"/>
    <property type="match status" value="1"/>
</dbReference>
<protein>
    <submittedName>
        <fullName evidence="2">Uncharacterized protein</fullName>
    </submittedName>
</protein>
<dbReference type="Proteomes" id="UP001291623">
    <property type="component" value="Unassembled WGS sequence"/>
</dbReference>
<comment type="caution">
    <text evidence="2">The sequence shown here is derived from an EMBL/GenBank/DDBJ whole genome shotgun (WGS) entry which is preliminary data.</text>
</comment>
<dbReference type="PANTHER" id="PTHR26312:SF172">
    <property type="entry name" value="O-LINKED N-ACETYLGLUCOSAMINE TRANSFERASE, OGT"/>
    <property type="match status" value="1"/>
</dbReference>
<organism evidence="2 3">
    <name type="scientific">Anisodus tanguticus</name>
    <dbReference type="NCBI Taxonomy" id="243964"/>
    <lineage>
        <taxon>Eukaryota</taxon>
        <taxon>Viridiplantae</taxon>
        <taxon>Streptophyta</taxon>
        <taxon>Embryophyta</taxon>
        <taxon>Tracheophyta</taxon>
        <taxon>Spermatophyta</taxon>
        <taxon>Magnoliopsida</taxon>
        <taxon>eudicotyledons</taxon>
        <taxon>Gunneridae</taxon>
        <taxon>Pentapetalae</taxon>
        <taxon>asterids</taxon>
        <taxon>lamiids</taxon>
        <taxon>Solanales</taxon>
        <taxon>Solanaceae</taxon>
        <taxon>Solanoideae</taxon>
        <taxon>Hyoscyameae</taxon>
        <taxon>Anisodus</taxon>
    </lineage>
</organism>
<sequence length="201" mass="22632">MLQTEPSFSIYNDQDFEEGINDGKLVKSITIGNDIGDIISDDFSFGKMVMGIIKEDDDNEDRDEKEDEEFEEGSEPVSPMYLAAGLGIADVEPSNFDENGDVEAYYKSLLEEYPSNPLVLRNYAQILQCKGDLRGAEEYYSRAVLADCSDGEIISQYANFIWQLHHDQDKASSYFKRAVQASPGDSNVLAAYARFLWETVQ</sequence>
<dbReference type="PANTHER" id="PTHR26312">
    <property type="entry name" value="TETRATRICOPEPTIDE REPEAT PROTEIN 5"/>
    <property type="match status" value="1"/>
</dbReference>
<evidence type="ECO:0000256" key="1">
    <source>
        <dbReference type="SAM" id="MobiDB-lite"/>
    </source>
</evidence>
<dbReference type="SUPFAM" id="SSF48452">
    <property type="entry name" value="TPR-like"/>
    <property type="match status" value="1"/>
</dbReference>
<keyword evidence="3" id="KW-1185">Reference proteome</keyword>
<dbReference type="AlphaFoldDB" id="A0AAE1S1C8"/>
<dbReference type="EMBL" id="JAVYJV010000010">
    <property type="protein sequence ID" value="KAK4361640.1"/>
    <property type="molecule type" value="Genomic_DNA"/>
</dbReference>
<feature type="compositionally biased region" description="Acidic residues" evidence="1">
    <location>
        <begin position="55"/>
        <end position="74"/>
    </location>
</feature>
<evidence type="ECO:0000313" key="3">
    <source>
        <dbReference type="Proteomes" id="UP001291623"/>
    </source>
</evidence>
<dbReference type="InterPro" id="IPR011990">
    <property type="entry name" value="TPR-like_helical_dom_sf"/>
</dbReference>
<gene>
    <name evidence="2" type="ORF">RND71_020592</name>
</gene>
<accession>A0AAE1S1C8</accession>